<accession>A0A6G0VZH2</accession>
<feature type="region of interest" description="Disordered" evidence="1">
    <location>
        <begin position="1"/>
        <end position="36"/>
    </location>
</feature>
<proteinExistence type="predicted"/>
<gene>
    <name evidence="2" type="ORF">FWK35_00037008</name>
</gene>
<organism evidence="2 3">
    <name type="scientific">Aphis craccivora</name>
    <name type="common">Cowpea aphid</name>
    <dbReference type="NCBI Taxonomy" id="307492"/>
    <lineage>
        <taxon>Eukaryota</taxon>
        <taxon>Metazoa</taxon>
        <taxon>Ecdysozoa</taxon>
        <taxon>Arthropoda</taxon>
        <taxon>Hexapoda</taxon>
        <taxon>Insecta</taxon>
        <taxon>Pterygota</taxon>
        <taxon>Neoptera</taxon>
        <taxon>Paraneoptera</taxon>
        <taxon>Hemiptera</taxon>
        <taxon>Sternorrhyncha</taxon>
        <taxon>Aphidomorpha</taxon>
        <taxon>Aphidoidea</taxon>
        <taxon>Aphididae</taxon>
        <taxon>Aphidini</taxon>
        <taxon>Aphis</taxon>
        <taxon>Aphis</taxon>
    </lineage>
</organism>
<dbReference type="OrthoDB" id="6604379at2759"/>
<evidence type="ECO:0000256" key="1">
    <source>
        <dbReference type="SAM" id="MobiDB-lite"/>
    </source>
</evidence>
<keyword evidence="3" id="KW-1185">Reference proteome</keyword>
<evidence type="ECO:0000313" key="2">
    <source>
        <dbReference type="EMBL" id="KAF0713660.1"/>
    </source>
</evidence>
<name>A0A6G0VZH2_APHCR</name>
<dbReference type="EMBL" id="VUJU01010603">
    <property type="protein sequence ID" value="KAF0713660.1"/>
    <property type="molecule type" value="Genomic_DNA"/>
</dbReference>
<reference evidence="2 3" key="1">
    <citation type="submission" date="2019-08" db="EMBL/GenBank/DDBJ databases">
        <title>Whole genome of Aphis craccivora.</title>
        <authorList>
            <person name="Voronova N.V."/>
            <person name="Shulinski R.S."/>
            <person name="Bandarenka Y.V."/>
            <person name="Zhorov D.G."/>
            <person name="Warner D."/>
        </authorList>
    </citation>
    <scope>NUCLEOTIDE SEQUENCE [LARGE SCALE GENOMIC DNA]</scope>
    <source>
        <strain evidence="2">180601</strain>
        <tissue evidence="2">Whole Body</tissue>
    </source>
</reference>
<dbReference type="Proteomes" id="UP000478052">
    <property type="component" value="Unassembled WGS sequence"/>
</dbReference>
<dbReference type="AlphaFoldDB" id="A0A6G0VZH2"/>
<evidence type="ECO:0000313" key="3">
    <source>
        <dbReference type="Proteomes" id="UP000478052"/>
    </source>
</evidence>
<protein>
    <submittedName>
        <fullName evidence="2">Uncharacterized protein</fullName>
    </submittedName>
</protein>
<sequence>MKHPSITSIDAERSFSMHKNILGPDRMSFSKNNLTK</sequence>
<comment type="caution">
    <text evidence="2">The sequence shown here is derived from an EMBL/GenBank/DDBJ whole genome shotgun (WGS) entry which is preliminary data.</text>
</comment>